<reference evidence="12" key="1">
    <citation type="journal article" date="2013" name="Nature">
        <title>Pan genome of the phytoplankton Emiliania underpins its global distribution.</title>
        <authorList>
            <person name="Read B.A."/>
            <person name="Kegel J."/>
            <person name="Klute M.J."/>
            <person name="Kuo A."/>
            <person name="Lefebvre S.C."/>
            <person name="Maumus F."/>
            <person name="Mayer C."/>
            <person name="Miller J."/>
            <person name="Monier A."/>
            <person name="Salamov A."/>
            <person name="Young J."/>
            <person name="Aguilar M."/>
            <person name="Claverie J.M."/>
            <person name="Frickenhaus S."/>
            <person name="Gonzalez K."/>
            <person name="Herman E.K."/>
            <person name="Lin Y.C."/>
            <person name="Napier J."/>
            <person name="Ogata H."/>
            <person name="Sarno A.F."/>
            <person name="Shmutz J."/>
            <person name="Schroeder D."/>
            <person name="de Vargas C."/>
            <person name="Verret F."/>
            <person name="von Dassow P."/>
            <person name="Valentin K."/>
            <person name="Van de Peer Y."/>
            <person name="Wheeler G."/>
            <person name="Dacks J.B."/>
            <person name="Delwiche C.F."/>
            <person name="Dyhrman S.T."/>
            <person name="Glockner G."/>
            <person name="John U."/>
            <person name="Richards T."/>
            <person name="Worden A.Z."/>
            <person name="Zhang X."/>
            <person name="Grigoriev I.V."/>
            <person name="Allen A.E."/>
            <person name="Bidle K."/>
            <person name="Borodovsky M."/>
            <person name="Bowler C."/>
            <person name="Brownlee C."/>
            <person name="Cock J.M."/>
            <person name="Elias M."/>
            <person name="Gladyshev V.N."/>
            <person name="Groth M."/>
            <person name="Guda C."/>
            <person name="Hadaegh A."/>
            <person name="Iglesias-Rodriguez M.D."/>
            <person name="Jenkins J."/>
            <person name="Jones B.M."/>
            <person name="Lawson T."/>
            <person name="Leese F."/>
            <person name="Lindquist E."/>
            <person name="Lobanov A."/>
            <person name="Lomsadze A."/>
            <person name="Malik S.B."/>
            <person name="Marsh M.E."/>
            <person name="Mackinder L."/>
            <person name="Mock T."/>
            <person name="Mueller-Roeber B."/>
            <person name="Pagarete A."/>
            <person name="Parker M."/>
            <person name="Probert I."/>
            <person name="Quesneville H."/>
            <person name="Raines C."/>
            <person name="Rensing S.A."/>
            <person name="Riano-Pachon D.M."/>
            <person name="Richier S."/>
            <person name="Rokitta S."/>
            <person name="Shiraiwa Y."/>
            <person name="Soanes D.M."/>
            <person name="van der Giezen M."/>
            <person name="Wahlund T.M."/>
            <person name="Williams B."/>
            <person name="Wilson W."/>
            <person name="Wolfe G."/>
            <person name="Wurch L.L."/>
        </authorList>
    </citation>
    <scope>NUCLEOTIDE SEQUENCE</scope>
</reference>
<dbReference type="PANTHER" id="PTHR10882:SF0">
    <property type="entry name" value="DIPHTHINE METHYL ESTER SYNTHASE"/>
    <property type="match status" value="1"/>
</dbReference>
<dbReference type="GO" id="GO:0017183">
    <property type="term" value="P:protein histidyl modification to diphthamide"/>
    <property type="evidence" value="ECO:0007669"/>
    <property type="project" value="InterPro"/>
</dbReference>
<dbReference type="NCBIfam" id="TIGR00522">
    <property type="entry name" value="dph5"/>
    <property type="match status" value="1"/>
</dbReference>
<dbReference type="GO" id="GO:0141133">
    <property type="term" value="F:diphthine methyl ester synthase activity"/>
    <property type="evidence" value="ECO:0007669"/>
    <property type="project" value="UniProtKB-EC"/>
</dbReference>
<keyword evidence="7 9" id="KW-0949">S-adenosyl-L-methionine</keyword>
<dbReference type="eggNOG" id="KOG3123">
    <property type="taxonomic scope" value="Eukaryota"/>
</dbReference>
<reference evidence="11" key="2">
    <citation type="submission" date="2024-10" db="UniProtKB">
        <authorList>
            <consortium name="EnsemblProtists"/>
        </authorList>
    </citation>
    <scope>IDENTIFICATION</scope>
</reference>
<dbReference type="RefSeq" id="XP_005766360.1">
    <property type="nucleotide sequence ID" value="XM_005766303.1"/>
</dbReference>
<comment type="similarity">
    <text evidence="3">Belongs to the diphthine synthase family.</text>
</comment>
<keyword evidence="6" id="KW-0808">Transferase</keyword>
<dbReference type="Proteomes" id="UP000013827">
    <property type="component" value="Unassembled WGS sequence"/>
</dbReference>
<evidence type="ECO:0000256" key="1">
    <source>
        <dbReference type="ARBA" id="ARBA00004006"/>
    </source>
</evidence>
<dbReference type="EC" id="2.1.1.314" evidence="4"/>
<evidence type="ECO:0000256" key="8">
    <source>
        <dbReference type="ARBA" id="ARBA00048752"/>
    </source>
</evidence>
<evidence type="ECO:0000256" key="5">
    <source>
        <dbReference type="ARBA" id="ARBA00022603"/>
    </source>
</evidence>
<dbReference type="Gene3D" id="3.30.950.10">
    <property type="entry name" value="Methyltransferase, Cobalt-precorrin-4 Transmethylase, Domain 2"/>
    <property type="match status" value="1"/>
</dbReference>
<feature type="binding site" evidence="9">
    <location>
        <position position="246"/>
    </location>
    <ligand>
        <name>S-adenosyl-L-methionine</name>
        <dbReference type="ChEBI" id="CHEBI:59789"/>
    </ligand>
</feature>
<dbReference type="FunFam" id="3.30.950.10:FF:000004">
    <property type="entry name" value="Diphthine synthase putative"/>
    <property type="match status" value="1"/>
</dbReference>
<evidence type="ECO:0000256" key="4">
    <source>
        <dbReference type="ARBA" id="ARBA00011927"/>
    </source>
</evidence>
<dbReference type="InterPro" id="IPR014776">
    <property type="entry name" value="4pyrrole_Mease_sub2"/>
</dbReference>
<evidence type="ECO:0000256" key="7">
    <source>
        <dbReference type="ARBA" id="ARBA00022691"/>
    </source>
</evidence>
<feature type="domain" description="Tetrapyrrole methylase" evidence="10">
    <location>
        <begin position="1"/>
        <end position="236"/>
    </location>
</feature>
<dbReference type="GeneID" id="17260074"/>
<feature type="binding site" evidence="9">
    <location>
        <position position="221"/>
    </location>
    <ligand>
        <name>S-adenosyl-L-methionine</name>
        <dbReference type="ChEBI" id="CHEBI:59789"/>
    </ligand>
</feature>
<dbReference type="FunFam" id="3.40.1010.10:FF:000004">
    <property type="entry name" value="Putative diphthine synthase"/>
    <property type="match status" value="1"/>
</dbReference>
<evidence type="ECO:0000313" key="11">
    <source>
        <dbReference type="EnsemblProtists" id="EOD13931"/>
    </source>
</evidence>
<evidence type="ECO:0000259" key="10">
    <source>
        <dbReference type="Pfam" id="PF00590"/>
    </source>
</evidence>
<dbReference type="PANTHER" id="PTHR10882">
    <property type="entry name" value="DIPHTHINE SYNTHASE"/>
    <property type="match status" value="1"/>
</dbReference>
<feature type="binding site" evidence="9">
    <location>
        <begin position="112"/>
        <end position="113"/>
    </location>
    <ligand>
        <name>S-adenosyl-L-methionine</name>
        <dbReference type="ChEBI" id="CHEBI:59789"/>
    </ligand>
</feature>
<dbReference type="STRING" id="2903.R1DT33"/>
<comment type="pathway">
    <text evidence="2">Protein modification; peptidyl-diphthamide biosynthesis.</text>
</comment>
<feature type="binding site" evidence="9">
    <location>
        <position position="84"/>
    </location>
    <ligand>
        <name>S-adenosyl-L-methionine</name>
        <dbReference type="ChEBI" id="CHEBI:59789"/>
    </ligand>
</feature>
<evidence type="ECO:0000313" key="12">
    <source>
        <dbReference type="Proteomes" id="UP000013827"/>
    </source>
</evidence>
<dbReference type="EnsemblProtists" id="EOD13931">
    <property type="protein sequence ID" value="EOD13931"/>
    <property type="gene ID" value="EMIHUDRAFT_246613"/>
</dbReference>
<sequence length="307" mass="33095">MLYLVGLGLNDEHDISLRGLEIVRRCEEVYLEAYTSVLTVPVARLEALYGRPVTVAERDFVESAIEPVLERARTAEIALLVVGDPFGATTHCDVLARAKALGVQTRVVHNASIMNAIGCCGVQLYRFGEAVSVPFFTDSWKPASFFDKLEANASLGLHSLLLVDIKTREPTLPSLARGRPVYLPPRFMTVRQAVGQVLEIAATRPGSGVGATSRAIGVARVGTESQVCVHGTLGELRSVDFGPPLHSLVLLGAMTEVEEQIVDVYVRTVSVTEARAQGGETRRKLLEPSRASGLALGARADICMCNE</sequence>
<dbReference type="UniPathway" id="UPA00559"/>
<dbReference type="InterPro" id="IPR000878">
    <property type="entry name" value="4pyrrol_Mease"/>
</dbReference>
<dbReference type="KEGG" id="ehx:EMIHUDRAFT_246613"/>
<evidence type="ECO:0000256" key="2">
    <source>
        <dbReference type="ARBA" id="ARBA00005156"/>
    </source>
</evidence>
<dbReference type="HOGENOM" id="CLU_066040_1_0_1"/>
<dbReference type="GO" id="GO:0032259">
    <property type="term" value="P:methylation"/>
    <property type="evidence" value="ECO:0007669"/>
    <property type="project" value="UniProtKB-KW"/>
</dbReference>
<dbReference type="PaxDb" id="2903-EOD13931"/>
<proteinExistence type="inferred from homology"/>
<accession>A0A0D3IRP6</accession>
<evidence type="ECO:0000256" key="6">
    <source>
        <dbReference type="ARBA" id="ARBA00022679"/>
    </source>
</evidence>
<evidence type="ECO:0000256" key="9">
    <source>
        <dbReference type="PIRSR" id="PIRSR036432-1"/>
    </source>
</evidence>
<feature type="binding site" evidence="9">
    <location>
        <position position="87"/>
    </location>
    <ligand>
        <name>S-adenosyl-L-methionine</name>
        <dbReference type="ChEBI" id="CHEBI:59789"/>
    </ligand>
</feature>
<name>A0A0D3IRP6_EMIH1</name>
<evidence type="ECO:0000256" key="3">
    <source>
        <dbReference type="ARBA" id="ARBA00006729"/>
    </source>
</evidence>
<keyword evidence="12" id="KW-1185">Reference proteome</keyword>
<organism evidence="11 12">
    <name type="scientific">Emiliania huxleyi (strain CCMP1516)</name>
    <dbReference type="NCBI Taxonomy" id="280463"/>
    <lineage>
        <taxon>Eukaryota</taxon>
        <taxon>Haptista</taxon>
        <taxon>Haptophyta</taxon>
        <taxon>Prymnesiophyceae</taxon>
        <taxon>Isochrysidales</taxon>
        <taxon>Noelaerhabdaceae</taxon>
        <taxon>Emiliania</taxon>
    </lineage>
</organism>
<dbReference type="InterPro" id="IPR035996">
    <property type="entry name" value="4pyrrol_Methylase_sf"/>
</dbReference>
<dbReference type="Gene3D" id="3.40.1010.10">
    <property type="entry name" value="Cobalt-precorrin-4 Transmethylase, Domain 1"/>
    <property type="match status" value="1"/>
</dbReference>
<comment type="catalytic activity">
    <reaction evidence="8">
        <text>2-[(3S)-amino-3-carboxypropyl]-L-histidyl-[translation elongation factor 2] + 4 S-adenosyl-L-methionine = diphthine methyl ester-[translation elongation factor 2] + 4 S-adenosyl-L-homocysteine + 3 H(+)</text>
        <dbReference type="Rhea" id="RHEA:42652"/>
        <dbReference type="Rhea" id="RHEA-COMP:9749"/>
        <dbReference type="Rhea" id="RHEA-COMP:10173"/>
        <dbReference type="ChEBI" id="CHEBI:15378"/>
        <dbReference type="ChEBI" id="CHEBI:57856"/>
        <dbReference type="ChEBI" id="CHEBI:59789"/>
        <dbReference type="ChEBI" id="CHEBI:73995"/>
        <dbReference type="ChEBI" id="CHEBI:79005"/>
        <dbReference type="EC" id="2.1.1.314"/>
    </reaction>
</comment>
<dbReference type="PIRSF" id="PIRSF036432">
    <property type="entry name" value="Diphthine_synth"/>
    <property type="match status" value="1"/>
</dbReference>
<dbReference type="SUPFAM" id="SSF53790">
    <property type="entry name" value="Tetrapyrrole methylase"/>
    <property type="match status" value="1"/>
</dbReference>
<feature type="binding site" evidence="9">
    <location>
        <position position="163"/>
    </location>
    <ligand>
        <name>S-adenosyl-L-methionine</name>
        <dbReference type="ChEBI" id="CHEBI:59789"/>
    </ligand>
</feature>
<dbReference type="InterPro" id="IPR014777">
    <property type="entry name" value="4pyrrole_Mease_sub1"/>
</dbReference>
<comment type="function">
    <text evidence="1">S-adenosyl-L-methionine-dependent methyltransferase that catalyzes four methylations of the modified target histidine residue in translation elongation factor 2 (EF-2), to form an intermediate called diphthine methyl ester. The four successive methylation reactions represent the second step of diphthamide biosynthesis.</text>
</comment>
<dbReference type="CDD" id="cd11647">
    <property type="entry name" value="DHP5_DphB"/>
    <property type="match status" value="1"/>
</dbReference>
<protein>
    <recommendedName>
        <fullName evidence="4">diphthine methyl ester synthase</fullName>
        <ecNumber evidence="4">2.1.1.314</ecNumber>
    </recommendedName>
</protein>
<dbReference type="Pfam" id="PF00590">
    <property type="entry name" value="TP_methylase"/>
    <property type="match status" value="1"/>
</dbReference>
<feature type="binding site" evidence="9">
    <location>
        <position position="9"/>
    </location>
    <ligand>
        <name>S-adenosyl-L-methionine</name>
        <dbReference type="ChEBI" id="CHEBI:59789"/>
    </ligand>
</feature>
<dbReference type="InterPro" id="IPR004551">
    <property type="entry name" value="Dphthn_synthase"/>
</dbReference>
<keyword evidence="5" id="KW-0489">Methyltransferase</keyword>
<dbReference type="AlphaFoldDB" id="A0A0D3IRP6"/>